<gene>
    <name evidence="2" type="ORF">NCGR_LOCUS24115</name>
</gene>
<proteinExistence type="predicted"/>
<dbReference type="AlphaFoldDB" id="A0A811P8E4"/>
<organism evidence="2 3">
    <name type="scientific">Miscanthus lutarioriparius</name>
    <dbReference type="NCBI Taxonomy" id="422564"/>
    <lineage>
        <taxon>Eukaryota</taxon>
        <taxon>Viridiplantae</taxon>
        <taxon>Streptophyta</taxon>
        <taxon>Embryophyta</taxon>
        <taxon>Tracheophyta</taxon>
        <taxon>Spermatophyta</taxon>
        <taxon>Magnoliopsida</taxon>
        <taxon>Liliopsida</taxon>
        <taxon>Poales</taxon>
        <taxon>Poaceae</taxon>
        <taxon>PACMAD clade</taxon>
        <taxon>Panicoideae</taxon>
        <taxon>Andropogonodae</taxon>
        <taxon>Andropogoneae</taxon>
        <taxon>Saccharinae</taxon>
        <taxon>Miscanthus</taxon>
    </lineage>
</organism>
<name>A0A811P8E4_9POAL</name>
<dbReference type="PANTHER" id="PTHR33065">
    <property type="entry name" value="OS07G0486400 PROTEIN"/>
    <property type="match status" value="1"/>
</dbReference>
<comment type="caution">
    <text evidence="2">The sequence shown here is derived from an EMBL/GenBank/DDBJ whole genome shotgun (WGS) entry which is preliminary data.</text>
</comment>
<protein>
    <recommendedName>
        <fullName evidence="1">DUF6598 domain-containing protein</fullName>
    </recommendedName>
</protein>
<feature type="domain" description="DUF6598" evidence="1">
    <location>
        <begin position="79"/>
        <end position="151"/>
    </location>
</feature>
<feature type="domain" description="DUF6598" evidence="1">
    <location>
        <begin position="152"/>
        <end position="288"/>
    </location>
</feature>
<dbReference type="OrthoDB" id="693861at2759"/>
<accession>A0A811P8E4</accession>
<keyword evidence="3" id="KW-1185">Reference proteome</keyword>
<evidence type="ECO:0000313" key="3">
    <source>
        <dbReference type="Proteomes" id="UP000604825"/>
    </source>
</evidence>
<evidence type="ECO:0000259" key="1">
    <source>
        <dbReference type="Pfam" id="PF20241"/>
    </source>
</evidence>
<dbReference type="Pfam" id="PF20241">
    <property type="entry name" value="DUF6598"/>
    <property type="match status" value="2"/>
</dbReference>
<sequence length="310" mass="34564">METEAVSNDCLLGPVTLKKRSSMKLKNRMMMKMKSLSSFLDEEKEKYGEEDNEIIIFRQHWERRYADSYGSFESTNNGMQIFYVKVAQIKEEGLDWPLHVYGLIATRDSIDPRRNLIFYCTRDNCQTITEGVPFLQLTGPSRAVVLIDPVRIFTSHLHFNQSKVEFAFAVLARSVEATIRIEIVDGAWPEHLGGHVTARTASIHHEGIVLADSGGGKLPVSGSGVIELSRRVICVELSGELEVDVAAFRVVHNIYSDAAKGSVVFTPKRAAISYDTCDLGFCKLGVTVAWSLLAQVDDMPWGRTARGCSL</sequence>
<dbReference type="InterPro" id="IPR046533">
    <property type="entry name" value="DUF6598"/>
</dbReference>
<dbReference type="PANTHER" id="PTHR33065:SF88">
    <property type="entry name" value="OS11G0104220 PROTEIN"/>
    <property type="match status" value="1"/>
</dbReference>
<dbReference type="EMBL" id="CAJGYO010000006">
    <property type="protein sequence ID" value="CAD6236089.1"/>
    <property type="molecule type" value="Genomic_DNA"/>
</dbReference>
<dbReference type="Proteomes" id="UP000604825">
    <property type="component" value="Unassembled WGS sequence"/>
</dbReference>
<evidence type="ECO:0000313" key="2">
    <source>
        <dbReference type="EMBL" id="CAD6236089.1"/>
    </source>
</evidence>
<reference evidence="2" key="1">
    <citation type="submission" date="2020-10" db="EMBL/GenBank/DDBJ databases">
        <authorList>
            <person name="Han B."/>
            <person name="Lu T."/>
            <person name="Zhao Q."/>
            <person name="Huang X."/>
            <person name="Zhao Y."/>
        </authorList>
    </citation>
    <scope>NUCLEOTIDE SEQUENCE</scope>
</reference>